<keyword evidence="2" id="KW-1185">Reference proteome</keyword>
<dbReference type="HOGENOM" id="CLU_2659520_0_0_1"/>
<reference evidence="1 2" key="1">
    <citation type="journal article" date="2013" name="Genome Biol.">
        <title>The genome sequence of the most widely cultivated cacao type and its use to identify candidate genes regulating pod color.</title>
        <authorList>
            <person name="Motamayor J.C."/>
            <person name="Mockaitis K."/>
            <person name="Schmutz J."/>
            <person name="Haiminen N."/>
            <person name="Iii D.L."/>
            <person name="Cornejo O."/>
            <person name="Findley S.D."/>
            <person name="Zheng P."/>
            <person name="Utro F."/>
            <person name="Royaert S."/>
            <person name="Saski C."/>
            <person name="Jenkins J."/>
            <person name="Podicheti R."/>
            <person name="Zhao M."/>
            <person name="Scheffler B.E."/>
            <person name="Stack J.C."/>
            <person name="Feltus F.A."/>
            <person name="Mustiga G.M."/>
            <person name="Amores F."/>
            <person name="Phillips W."/>
            <person name="Marelli J.P."/>
            <person name="May G.D."/>
            <person name="Shapiro H."/>
            <person name="Ma J."/>
            <person name="Bustamante C.D."/>
            <person name="Schnell R.J."/>
            <person name="Main D."/>
            <person name="Gilbert D."/>
            <person name="Parida L."/>
            <person name="Kuhn D.N."/>
        </authorList>
    </citation>
    <scope>NUCLEOTIDE SEQUENCE [LARGE SCALE GENOMIC DNA]</scope>
    <source>
        <strain evidence="2">cv. Matina 1-6</strain>
    </source>
</reference>
<organism evidence="1 2">
    <name type="scientific">Theobroma cacao</name>
    <name type="common">Cacao</name>
    <name type="synonym">Cocoa</name>
    <dbReference type="NCBI Taxonomy" id="3641"/>
    <lineage>
        <taxon>Eukaryota</taxon>
        <taxon>Viridiplantae</taxon>
        <taxon>Streptophyta</taxon>
        <taxon>Embryophyta</taxon>
        <taxon>Tracheophyta</taxon>
        <taxon>Spermatophyta</taxon>
        <taxon>Magnoliopsida</taxon>
        <taxon>eudicotyledons</taxon>
        <taxon>Gunneridae</taxon>
        <taxon>Pentapetalae</taxon>
        <taxon>rosids</taxon>
        <taxon>malvids</taxon>
        <taxon>Malvales</taxon>
        <taxon>Malvaceae</taxon>
        <taxon>Byttnerioideae</taxon>
        <taxon>Theobroma</taxon>
    </lineage>
</organism>
<evidence type="ECO:0000313" key="2">
    <source>
        <dbReference type="Proteomes" id="UP000026915"/>
    </source>
</evidence>
<protein>
    <submittedName>
        <fullName evidence="1">Uncharacterized protein</fullName>
    </submittedName>
</protein>
<dbReference type="EMBL" id="CM001885">
    <property type="protein sequence ID" value="EOY14042.1"/>
    <property type="molecule type" value="Genomic_DNA"/>
</dbReference>
<sequence length="76" mass="8610">MGTQIVTGCETSLSHKSDQCSKFIPQTEYISINQAIMLVTFHMSTSSHIQIHRASVISKLGIILITYKSLRHYQRT</sequence>
<name>A0A061FBC8_THECC</name>
<dbReference type="Gramene" id="EOY14042">
    <property type="protein sequence ID" value="EOY14042"/>
    <property type="gene ID" value="TCM_033180"/>
</dbReference>
<evidence type="ECO:0000313" key="1">
    <source>
        <dbReference type="EMBL" id="EOY14042.1"/>
    </source>
</evidence>
<dbReference type="InParanoid" id="A0A061FBC8"/>
<accession>A0A061FBC8</accession>
<gene>
    <name evidence="1" type="ORF">TCM_033180</name>
</gene>
<proteinExistence type="predicted"/>
<dbReference type="AlphaFoldDB" id="A0A061FBC8"/>
<dbReference type="Proteomes" id="UP000026915">
    <property type="component" value="Chromosome 7"/>
</dbReference>